<reference evidence="2" key="1">
    <citation type="submission" date="2019-08" db="EMBL/GenBank/DDBJ databases">
        <authorList>
            <person name="Kucharzyk K."/>
            <person name="Murdoch R.W."/>
            <person name="Higgins S."/>
            <person name="Loffler F."/>
        </authorList>
    </citation>
    <scope>NUCLEOTIDE SEQUENCE</scope>
</reference>
<accession>A0A644ZBC2</accession>
<protein>
    <recommendedName>
        <fullName evidence="1">DUF222 domain-containing protein</fullName>
    </recommendedName>
</protein>
<sequence length="355" mass="38314">MEDPTCDPRNLVPPASSTEAFKALDHAHQQLIAAEIAELIMITHAADLWRIDDDAVSEGIERLMQPGHDGTPKVGEFLALEVGALLGMSPQSALFHIGDALDLRHRHPALWTAVLAGKVRVWQAMKICREAAHLSAAAVAELDKTVANGLSMMPLPRIMAALPGWITAADEDLARKRAAAQRQSRKVQVSRIEDGHVTIWGKVDPADGIAFDRALTGIAKTLPTQPDPLFGSDLDRRRAAAVGILARQAFGQDALPSHTLVVHINADDPALSPAISTSENARAATENTGTPAPATGVARVEGWGPLLTERLPQFLAESNVIVKSILDPGQLQASDCYETPDRMRFAIEQRNRVQR</sequence>
<dbReference type="Pfam" id="PF02720">
    <property type="entry name" value="DUF222"/>
    <property type="match status" value="1"/>
</dbReference>
<name>A0A644ZBC2_9ZZZZ</name>
<evidence type="ECO:0000259" key="1">
    <source>
        <dbReference type="Pfam" id="PF02720"/>
    </source>
</evidence>
<evidence type="ECO:0000313" key="2">
    <source>
        <dbReference type="EMBL" id="MPM38019.1"/>
    </source>
</evidence>
<proteinExistence type="predicted"/>
<organism evidence="2">
    <name type="scientific">bioreactor metagenome</name>
    <dbReference type="NCBI Taxonomy" id="1076179"/>
    <lineage>
        <taxon>unclassified sequences</taxon>
        <taxon>metagenomes</taxon>
        <taxon>ecological metagenomes</taxon>
    </lineage>
</organism>
<feature type="domain" description="DUF222" evidence="1">
    <location>
        <begin position="74"/>
        <end position="338"/>
    </location>
</feature>
<dbReference type="AlphaFoldDB" id="A0A644ZBC2"/>
<gene>
    <name evidence="2" type="ORF">SDC9_84642</name>
</gene>
<dbReference type="InterPro" id="IPR003870">
    <property type="entry name" value="DUF222"/>
</dbReference>
<comment type="caution">
    <text evidence="2">The sequence shown here is derived from an EMBL/GenBank/DDBJ whole genome shotgun (WGS) entry which is preliminary data.</text>
</comment>
<dbReference type="EMBL" id="VSSQ01008144">
    <property type="protein sequence ID" value="MPM38019.1"/>
    <property type="molecule type" value="Genomic_DNA"/>
</dbReference>